<evidence type="ECO:0000313" key="1">
    <source>
        <dbReference type="EMBL" id="CAD9939157.1"/>
    </source>
</evidence>
<protein>
    <submittedName>
        <fullName evidence="1">Uncharacterized protein</fullName>
    </submittedName>
</protein>
<reference evidence="1" key="1">
    <citation type="submission" date="2021-01" db="EMBL/GenBank/DDBJ databases">
        <authorList>
            <person name="Corre E."/>
            <person name="Pelletier E."/>
            <person name="Niang G."/>
            <person name="Scheremetjew M."/>
            <person name="Finn R."/>
            <person name="Kale V."/>
            <person name="Holt S."/>
            <person name="Cochrane G."/>
            <person name="Meng A."/>
            <person name="Brown T."/>
            <person name="Cohen L."/>
        </authorList>
    </citation>
    <scope>NUCLEOTIDE SEQUENCE</scope>
    <source>
        <strain evidence="1">CCMP125</strain>
    </source>
</reference>
<accession>A0A7S2V8Y9</accession>
<gene>
    <name evidence="1" type="ORF">APAL1065_LOCUS41</name>
</gene>
<organism evidence="1">
    <name type="scientific">Entomoneis paludosa</name>
    <dbReference type="NCBI Taxonomy" id="265537"/>
    <lineage>
        <taxon>Eukaryota</taxon>
        <taxon>Sar</taxon>
        <taxon>Stramenopiles</taxon>
        <taxon>Ochrophyta</taxon>
        <taxon>Bacillariophyta</taxon>
        <taxon>Bacillariophyceae</taxon>
        <taxon>Bacillariophycidae</taxon>
        <taxon>Entomoneidaceae</taxon>
        <taxon>Entomoneis</taxon>
    </lineage>
</organism>
<dbReference type="EMBL" id="HBHT01000063">
    <property type="protein sequence ID" value="CAD9939157.1"/>
    <property type="molecule type" value="Transcribed_RNA"/>
</dbReference>
<dbReference type="AlphaFoldDB" id="A0A7S2V8Y9"/>
<proteinExistence type="predicted"/>
<name>A0A7S2V8Y9_9STRA</name>
<sequence length="179" mass="20237">MNARRCRTFCLWLYNVKMVVVNPLCVILGNSFHKSPTSVASATATNRSEHKCNTPKTILELMEAQSNLDKDSFKSTVNTLIRSQPHSCRPWHSHRSIAALFGTTQALSGTHFNDGSKKKNNTLARSQCSGDSGLTHVDGNQQQIDEMVSFHDSKKKNIDAWLSLSFRKHLFPPHWWFGH</sequence>